<proteinExistence type="predicted"/>
<dbReference type="EMBL" id="CM043016">
    <property type="protein sequence ID" value="KAI4468014.1"/>
    <property type="molecule type" value="Genomic_DNA"/>
</dbReference>
<sequence>MASEEDSAEVLIAEVQASPALWNSKLTTYKNKNLRDRLYAKVEEILGISKCDAKSVHDAIISQLKIDGLKFENMIGVGVDGANVMAGRHNSVTAILKRELPDLIVVKCVSHSLHLCAEKAAELLPRQLEFLVRETHNWFSYSPKRLEYYKTLFETINANKDPKKIQGLSGTRWLARYQAINTILEQWEELKLLFSIAKSDDKCYMAEQLYDIMRRTPFKAFLIFLKNELKNVTQLNLLFQSDDVEPTKLFEDLFLLYKNLLRRLVVPSQLEKLVDCELVEFNFQEHLMHTASMYFGFDFQNISQELTAEDLLDVRERFINSSLDKLEEDMENYVHFKLMGGKIIMRREVVPHIFECQPDRKRTATEGPARSLLMKRERKRLVAEAEAADEERVAGQPLALDAPSTSTAQIQEEVQQESESTLSKQKTIGVQVRPSFRSKYVDCKLTVAVQHSAVSPIRILCTDTATSPLKVKKAKTSLFQASSSSEKSFAESPSTSFASNISAASSDMYIDDKQEKEKQALNVTRSVIEQNPKFYLGVPNMWLPHLVDLLNGKTNLTKDNIYLTLMKIKLNDPFQRLGHMFGMSTGNASKIFAKTLAQLEPYLSTLIFWPPSEKIKYFLPIPFRARYHNVQSIIDCLEIEIEKPTNPVKQTLTWSEYKKCNTLKYLVSSTPDGFINFISIWIWWKDQRFVISLHMWVSGPNTC</sequence>
<name>A0ACB9TMJ2_HOLOL</name>
<comment type="caution">
    <text evidence="1">The sequence shown here is derived from an EMBL/GenBank/DDBJ whole genome shotgun (WGS) entry which is preliminary data.</text>
</comment>
<evidence type="ECO:0000313" key="2">
    <source>
        <dbReference type="Proteomes" id="UP001056778"/>
    </source>
</evidence>
<gene>
    <name evidence="1" type="ORF">MML48_2g00001848</name>
</gene>
<protein>
    <submittedName>
        <fullName evidence="1">Hat family dimerization domaincontaining protein-related</fullName>
    </submittedName>
</protein>
<keyword evidence="2" id="KW-1185">Reference proteome</keyword>
<evidence type="ECO:0000313" key="1">
    <source>
        <dbReference type="EMBL" id="KAI4468014.1"/>
    </source>
</evidence>
<dbReference type="Proteomes" id="UP001056778">
    <property type="component" value="Chromosome 2"/>
</dbReference>
<organism evidence="1 2">
    <name type="scientific">Holotrichia oblita</name>
    <name type="common">Chafer beetle</name>
    <dbReference type="NCBI Taxonomy" id="644536"/>
    <lineage>
        <taxon>Eukaryota</taxon>
        <taxon>Metazoa</taxon>
        <taxon>Ecdysozoa</taxon>
        <taxon>Arthropoda</taxon>
        <taxon>Hexapoda</taxon>
        <taxon>Insecta</taxon>
        <taxon>Pterygota</taxon>
        <taxon>Neoptera</taxon>
        <taxon>Endopterygota</taxon>
        <taxon>Coleoptera</taxon>
        <taxon>Polyphaga</taxon>
        <taxon>Scarabaeiformia</taxon>
        <taxon>Scarabaeidae</taxon>
        <taxon>Melolonthinae</taxon>
        <taxon>Holotrichia</taxon>
    </lineage>
</organism>
<reference evidence="1" key="1">
    <citation type="submission" date="2022-04" db="EMBL/GenBank/DDBJ databases">
        <title>Chromosome-scale genome assembly of Holotrichia oblita Faldermann.</title>
        <authorList>
            <person name="Rongchong L."/>
        </authorList>
    </citation>
    <scope>NUCLEOTIDE SEQUENCE</scope>
    <source>
        <strain evidence="1">81SQS9</strain>
    </source>
</reference>
<accession>A0ACB9TMJ2</accession>